<dbReference type="EMBL" id="VTUZ01000034">
    <property type="protein sequence ID" value="KAA1003612.1"/>
    <property type="molecule type" value="Genomic_DNA"/>
</dbReference>
<dbReference type="RefSeq" id="WP_149674436.1">
    <property type="nucleotide sequence ID" value="NZ_VTUZ01000034.1"/>
</dbReference>
<feature type="domain" description="Signal transduction histidine kinase dimerisation/phosphoacceptor" evidence="4">
    <location>
        <begin position="3"/>
        <end position="58"/>
    </location>
</feature>
<dbReference type="AlphaFoldDB" id="A0A5B0GJY1"/>
<organism evidence="5 6">
    <name type="scientific">Paraburkholderia panacisoli</name>
    <dbReference type="NCBI Taxonomy" id="2603818"/>
    <lineage>
        <taxon>Bacteria</taxon>
        <taxon>Pseudomonadati</taxon>
        <taxon>Pseudomonadota</taxon>
        <taxon>Betaproteobacteria</taxon>
        <taxon>Burkholderiales</taxon>
        <taxon>Burkholderiaceae</taxon>
        <taxon>Paraburkholderia</taxon>
    </lineage>
</organism>
<dbReference type="GO" id="GO:0000155">
    <property type="term" value="F:phosphorelay sensor kinase activity"/>
    <property type="evidence" value="ECO:0007669"/>
    <property type="project" value="InterPro"/>
</dbReference>
<reference evidence="5 6" key="1">
    <citation type="submission" date="2019-08" db="EMBL/GenBank/DDBJ databases">
        <title>Paraburkholderia sp. DCY113.</title>
        <authorList>
            <person name="Kang J."/>
        </authorList>
    </citation>
    <scope>NUCLEOTIDE SEQUENCE [LARGE SCALE GENOMIC DNA]</scope>
    <source>
        <strain evidence="5 6">DCY113</strain>
    </source>
</reference>
<dbReference type="Proteomes" id="UP000325273">
    <property type="component" value="Unassembled WGS sequence"/>
</dbReference>
<dbReference type="Gene3D" id="1.10.287.130">
    <property type="match status" value="1"/>
</dbReference>
<evidence type="ECO:0000259" key="4">
    <source>
        <dbReference type="Pfam" id="PF00512"/>
    </source>
</evidence>
<evidence type="ECO:0000313" key="5">
    <source>
        <dbReference type="EMBL" id="KAA1003612.1"/>
    </source>
</evidence>
<dbReference type="CDD" id="cd00082">
    <property type="entry name" value="HisKA"/>
    <property type="match status" value="1"/>
</dbReference>
<protein>
    <recommendedName>
        <fullName evidence="2">histidine kinase</fullName>
        <ecNumber evidence="2">2.7.13.3</ecNumber>
    </recommendedName>
</protein>
<evidence type="ECO:0000256" key="3">
    <source>
        <dbReference type="SAM" id="MobiDB-lite"/>
    </source>
</evidence>
<dbReference type="InterPro" id="IPR003661">
    <property type="entry name" value="HisK_dim/P_dom"/>
</dbReference>
<proteinExistence type="predicted"/>
<accession>A0A5B0GJY1</accession>
<evidence type="ECO:0000313" key="6">
    <source>
        <dbReference type="Proteomes" id="UP000325273"/>
    </source>
</evidence>
<feature type="region of interest" description="Disordered" evidence="3">
    <location>
        <begin position="96"/>
        <end position="117"/>
    </location>
</feature>
<sequence>MPMTHEIRTPLDSFTGSIELIAPGPMAPAQYARVVAMQVSATGLLQVVNDTMDFSKIDVDEMCLNEEWASMTDTLERIVLAHAARSIRQKVQLHASDGARNSEFPATRPAQSFADSQQSDRQCIQVHAVRKIYTEPPQISIEKIAKSRCGAPNSELV</sequence>
<name>A0A5B0GJY1_9BURK</name>
<gene>
    <name evidence="5" type="ORF">FVF58_35795</name>
</gene>
<keyword evidence="6" id="KW-1185">Reference proteome</keyword>
<dbReference type="SUPFAM" id="SSF47384">
    <property type="entry name" value="Homodimeric domain of signal transducing histidine kinase"/>
    <property type="match status" value="1"/>
</dbReference>
<dbReference type="InterPro" id="IPR036097">
    <property type="entry name" value="HisK_dim/P_sf"/>
</dbReference>
<comment type="catalytic activity">
    <reaction evidence="1">
        <text>ATP + protein L-histidine = ADP + protein N-phospho-L-histidine.</text>
        <dbReference type="EC" id="2.7.13.3"/>
    </reaction>
</comment>
<comment type="caution">
    <text evidence="5">The sequence shown here is derived from an EMBL/GenBank/DDBJ whole genome shotgun (WGS) entry which is preliminary data.</text>
</comment>
<evidence type="ECO:0000256" key="1">
    <source>
        <dbReference type="ARBA" id="ARBA00000085"/>
    </source>
</evidence>
<dbReference type="EC" id="2.7.13.3" evidence="2"/>
<dbReference type="Pfam" id="PF00512">
    <property type="entry name" value="HisKA"/>
    <property type="match status" value="1"/>
</dbReference>
<evidence type="ECO:0000256" key="2">
    <source>
        <dbReference type="ARBA" id="ARBA00012438"/>
    </source>
</evidence>